<keyword evidence="4" id="KW-1133">Transmembrane helix</keyword>
<feature type="transmembrane region" description="Helical" evidence="4">
    <location>
        <begin position="280"/>
        <end position="301"/>
    </location>
</feature>
<dbReference type="Gene3D" id="2.40.260.10">
    <property type="entry name" value="Sortase"/>
    <property type="match status" value="1"/>
</dbReference>
<keyword evidence="4" id="KW-0812">Transmembrane</keyword>
<dbReference type="RefSeq" id="WP_410032170.1">
    <property type="nucleotide sequence ID" value="NZ_JBGMEH010000001.1"/>
</dbReference>
<proteinExistence type="predicted"/>
<evidence type="ECO:0000256" key="4">
    <source>
        <dbReference type="SAM" id="Phobius"/>
    </source>
</evidence>
<dbReference type="EMBL" id="JBGMEH010000001">
    <property type="protein sequence ID" value="MFO3715270.1"/>
    <property type="molecule type" value="Genomic_DNA"/>
</dbReference>
<feature type="region of interest" description="Disordered" evidence="3">
    <location>
        <begin position="344"/>
        <end position="368"/>
    </location>
</feature>
<dbReference type="InterPro" id="IPR042002">
    <property type="entry name" value="Sortase_C"/>
</dbReference>
<organism evidence="5 6">
    <name type="scientific">Anaerococcus cruorum</name>
    <dbReference type="NCBI Taxonomy" id="3115617"/>
    <lineage>
        <taxon>Bacteria</taxon>
        <taxon>Bacillati</taxon>
        <taxon>Bacillota</taxon>
        <taxon>Tissierellia</taxon>
        <taxon>Tissierellales</taxon>
        <taxon>Peptoniphilaceae</taxon>
        <taxon>Anaerococcus</taxon>
    </lineage>
</organism>
<dbReference type="InterPro" id="IPR005754">
    <property type="entry name" value="Sortase"/>
</dbReference>
<dbReference type="SUPFAM" id="SSF63817">
    <property type="entry name" value="Sortase"/>
    <property type="match status" value="1"/>
</dbReference>
<gene>
    <name evidence="5" type="ORF">ACCQ40_00540</name>
</gene>
<feature type="compositionally biased region" description="Low complexity" evidence="3">
    <location>
        <begin position="352"/>
        <end position="368"/>
    </location>
</feature>
<keyword evidence="1" id="KW-0378">Hydrolase</keyword>
<feature type="compositionally biased region" description="Basic and acidic residues" evidence="3">
    <location>
        <begin position="14"/>
        <end position="24"/>
    </location>
</feature>
<dbReference type="Pfam" id="PF04203">
    <property type="entry name" value="Sortase"/>
    <property type="match status" value="1"/>
</dbReference>
<keyword evidence="4" id="KW-0472">Membrane</keyword>
<sequence>MKTRGAMAFKKKNKTQEKPKDKKSNPNKKVKKKKKPQSKASKWAWRLVFLLGIAIMLYPLINRLYYRIDSGDQVDTFKAGTEDLSTEEIKKRMELAYAYNESLSGEIADDPYTRKKQEEGRKEYARMLEVAEMIGHVEVPRIDQDLPIYAGTSEDILQKGVGHLEGTSLPVGGNSTHAVLTAHSGLPEATLFTHLNQLEIGDKFYVHNIEGVMAYQVDQIKIIDPSDFSELVVAPGHDYVTLLTCTPVMINTHRLIVRGHRVPYVPAVDEELIRTNRANWMFRILFFVALFLILVLIIRLIKLRKENKDYYKRLEEVRKEQENLKNIVMNGSYNGGYPSYQNGSDMFEQMRNTNTSSNQDNTNGEINE</sequence>
<dbReference type="InterPro" id="IPR023365">
    <property type="entry name" value="Sortase_dom-sf"/>
</dbReference>
<comment type="caution">
    <text evidence="5">The sequence shown here is derived from an EMBL/GenBank/DDBJ whole genome shotgun (WGS) entry which is preliminary data.</text>
</comment>
<dbReference type="CDD" id="cd05827">
    <property type="entry name" value="Sortase_C"/>
    <property type="match status" value="1"/>
</dbReference>
<evidence type="ECO:0000256" key="2">
    <source>
        <dbReference type="SAM" id="Coils"/>
    </source>
</evidence>
<dbReference type="NCBIfam" id="TIGR01076">
    <property type="entry name" value="sortase_fam"/>
    <property type="match status" value="1"/>
</dbReference>
<keyword evidence="6" id="KW-1185">Reference proteome</keyword>
<feature type="region of interest" description="Disordered" evidence="3">
    <location>
        <begin position="1"/>
        <end position="37"/>
    </location>
</feature>
<accession>A0ABW9MTX3</accession>
<evidence type="ECO:0000313" key="5">
    <source>
        <dbReference type="EMBL" id="MFO3715270.1"/>
    </source>
</evidence>
<feature type="compositionally biased region" description="Basic residues" evidence="3">
    <location>
        <begin position="1"/>
        <end position="13"/>
    </location>
</feature>
<reference evidence="5 6" key="1">
    <citation type="journal article" date="2025" name="Anaerobe">
        <title>Description of Anaerococcus kampingiae sp. nov., Anaerococcus groningensis sp. nov., Anaerococcus martiniensis sp. nov., and Anaerococcus cruorum sp. nov., isolated from human clinical specimens.</title>
        <authorList>
            <person name="Boiten K.E."/>
            <person name="Meijer J."/>
            <person name="van Wezel E.M."/>
            <person name="Veloo A.C.M."/>
        </authorList>
    </citation>
    <scope>NUCLEOTIDE SEQUENCE [LARGE SCALE GENOMIC DNA]</scope>
    <source>
        <strain evidence="5 6">ENR1039</strain>
    </source>
</reference>
<evidence type="ECO:0000313" key="6">
    <source>
        <dbReference type="Proteomes" id="UP001638015"/>
    </source>
</evidence>
<feature type="coiled-coil region" evidence="2">
    <location>
        <begin position="300"/>
        <end position="327"/>
    </location>
</feature>
<evidence type="ECO:0000256" key="3">
    <source>
        <dbReference type="SAM" id="MobiDB-lite"/>
    </source>
</evidence>
<name>A0ABW9MTX3_9FIRM</name>
<dbReference type="NCBIfam" id="NF033745">
    <property type="entry name" value="class_C_sortase"/>
    <property type="match status" value="1"/>
</dbReference>
<feature type="compositionally biased region" description="Basic residues" evidence="3">
    <location>
        <begin position="25"/>
        <end position="37"/>
    </location>
</feature>
<dbReference type="Proteomes" id="UP001638015">
    <property type="component" value="Unassembled WGS sequence"/>
</dbReference>
<evidence type="ECO:0000256" key="1">
    <source>
        <dbReference type="ARBA" id="ARBA00022801"/>
    </source>
</evidence>
<keyword evidence="2" id="KW-0175">Coiled coil</keyword>
<protein>
    <submittedName>
        <fullName evidence="5">Class C sortase</fullName>
    </submittedName>
</protein>